<feature type="region of interest" description="Disordered" evidence="1">
    <location>
        <begin position="1"/>
        <end position="20"/>
    </location>
</feature>
<evidence type="ECO:0000256" key="1">
    <source>
        <dbReference type="SAM" id="MobiDB-lite"/>
    </source>
</evidence>
<dbReference type="SUPFAM" id="SSF53474">
    <property type="entry name" value="alpha/beta-Hydrolases"/>
    <property type="match status" value="1"/>
</dbReference>
<gene>
    <name evidence="2" type="ORF">BJ878DRAFT_584839</name>
</gene>
<evidence type="ECO:0000313" key="3">
    <source>
        <dbReference type="Proteomes" id="UP000887226"/>
    </source>
</evidence>
<dbReference type="EMBL" id="MU254374">
    <property type="protein sequence ID" value="KAG9240675.1"/>
    <property type="molecule type" value="Genomic_DNA"/>
</dbReference>
<organism evidence="2 3">
    <name type="scientific">Calycina marina</name>
    <dbReference type="NCBI Taxonomy" id="1763456"/>
    <lineage>
        <taxon>Eukaryota</taxon>
        <taxon>Fungi</taxon>
        <taxon>Dikarya</taxon>
        <taxon>Ascomycota</taxon>
        <taxon>Pezizomycotina</taxon>
        <taxon>Leotiomycetes</taxon>
        <taxon>Helotiales</taxon>
        <taxon>Pezizellaceae</taxon>
        <taxon>Calycina</taxon>
    </lineage>
</organism>
<accession>A0A9P8CBK6</accession>
<dbReference type="Gene3D" id="3.40.50.1820">
    <property type="entry name" value="alpha/beta hydrolase"/>
    <property type="match status" value="1"/>
</dbReference>
<sequence length="139" mass="14583">MEYNPICIESSPSEDSSSATPSSATPLVLIHDGGGTIFPYIRLGSLNCDVWLCEGGLDAMAGIYVDLIKNAGIRGPVLLGGWFSIAGLLLIDSPLHIPMCKLPPAGLDPGFGELPELIDFAMSLYCVGTTAIQTLSKLS</sequence>
<protein>
    <submittedName>
        <fullName evidence="2">Polyketide synthase PksR</fullName>
    </submittedName>
</protein>
<dbReference type="InterPro" id="IPR029058">
    <property type="entry name" value="AB_hydrolase_fold"/>
</dbReference>
<name>A0A9P8CBK6_9HELO</name>
<dbReference type="Proteomes" id="UP000887226">
    <property type="component" value="Unassembled WGS sequence"/>
</dbReference>
<dbReference type="OrthoDB" id="10253869at2759"/>
<proteinExistence type="predicted"/>
<dbReference type="AlphaFoldDB" id="A0A9P8CBK6"/>
<comment type="caution">
    <text evidence="2">The sequence shown here is derived from an EMBL/GenBank/DDBJ whole genome shotgun (WGS) entry which is preliminary data.</text>
</comment>
<reference evidence="2" key="1">
    <citation type="journal article" date="2021" name="IMA Fungus">
        <title>Genomic characterization of three marine fungi, including Emericellopsis atlantica sp. nov. with signatures of a generalist lifestyle and marine biomass degradation.</title>
        <authorList>
            <person name="Hagestad O.C."/>
            <person name="Hou L."/>
            <person name="Andersen J.H."/>
            <person name="Hansen E.H."/>
            <person name="Altermark B."/>
            <person name="Li C."/>
            <person name="Kuhnert E."/>
            <person name="Cox R.J."/>
            <person name="Crous P.W."/>
            <person name="Spatafora J.W."/>
            <person name="Lail K."/>
            <person name="Amirebrahimi M."/>
            <person name="Lipzen A."/>
            <person name="Pangilinan J."/>
            <person name="Andreopoulos W."/>
            <person name="Hayes R.D."/>
            <person name="Ng V."/>
            <person name="Grigoriev I.V."/>
            <person name="Jackson S.A."/>
            <person name="Sutton T.D.S."/>
            <person name="Dobson A.D.W."/>
            <person name="Rama T."/>
        </authorList>
    </citation>
    <scope>NUCLEOTIDE SEQUENCE</scope>
    <source>
        <strain evidence="2">TRa3180A</strain>
    </source>
</reference>
<keyword evidence="3" id="KW-1185">Reference proteome</keyword>
<feature type="compositionally biased region" description="Low complexity" evidence="1">
    <location>
        <begin position="9"/>
        <end position="20"/>
    </location>
</feature>
<evidence type="ECO:0000313" key="2">
    <source>
        <dbReference type="EMBL" id="KAG9240675.1"/>
    </source>
</evidence>